<dbReference type="AlphaFoldDB" id="A0A0M5KLJ3"/>
<feature type="transmembrane region" description="Helical" evidence="1">
    <location>
        <begin position="65"/>
        <end position="87"/>
    </location>
</feature>
<keyword evidence="1" id="KW-0472">Membrane</keyword>
<dbReference type="RefSeq" id="WP_053946160.1">
    <property type="nucleotide sequence ID" value="NZ_CP012622.1"/>
</dbReference>
<keyword evidence="1" id="KW-0812">Transmembrane</keyword>
<sequence>MLRLARTLTNVGIYLILTLLINIMIFSILLISIKPLMDGSYKYFLDLGKWLQSNLDASLSLIKSLGIIILLASFLSFIILILILIWINSRKSISQRFGYIFGLCAGGAGLFISILPAMTFGVFANGDELSILLSLIFFLLMGLSNSLLLTGSIFGILSAKTYLDNYEDKNKSKE</sequence>
<dbReference type="OrthoDB" id="390162at2"/>
<feature type="transmembrane region" description="Helical" evidence="1">
    <location>
        <begin position="129"/>
        <end position="157"/>
    </location>
</feature>
<dbReference type="Proteomes" id="UP000063919">
    <property type="component" value="Chromosome"/>
</dbReference>
<dbReference type="PATRIC" id="fig|362837.3.peg.506"/>
<evidence type="ECO:0000256" key="1">
    <source>
        <dbReference type="SAM" id="Phobius"/>
    </source>
</evidence>
<keyword evidence="1" id="KW-1133">Transmembrane helix</keyword>
<proteinExistence type="predicted"/>
<dbReference type="STRING" id="362837.SCANT_v1c04950"/>
<evidence type="ECO:0000313" key="3">
    <source>
        <dbReference type="Proteomes" id="UP000063919"/>
    </source>
</evidence>
<dbReference type="KEGG" id="scj:SCANT_v1c04950"/>
<evidence type="ECO:0000313" key="2">
    <source>
        <dbReference type="EMBL" id="ALD66401.1"/>
    </source>
</evidence>
<feature type="transmembrane region" description="Helical" evidence="1">
    <location>
        <begin position="99"/>
        <end position="123"/>
    </location>
</feature>
<protein>
    <submittedName>
        <fullName evidence="2">Uncharacterized protein</fullName>
    </submittedName>
</protein>
<accession>A0A0M5KLJ3</accession>
<feature type="transmembrane region" description="Helical" evidence="1">
    <location>
        <begin position="12"/>
        <end position="33"/>
    </location>
</feature>
<keyword evidence="3" id="KW-1185">Reference proteome</keyword>
<name>A0A0M5KLJ3_9MOLU</name>
<gene>
    <name evidence="2" type="ORF">SCANT_v1c04950</name>
</gene>
<reference evidence="2 3" key="1">
    <citation type="journal article" date="2015" name="Genome Announc.">
        <title>Complete Genome Sequence of Spiroplasma cantharicola CC-1T (DSM 21588), a Bacterium Isolated from Soldier Beetle (Cantharis carolinus).</title>
        <authorList>
            <person name="Lo W.S."/>
            <person name="Liu P.Y."/>
            <person name="Kuo C.H."/>
        </authorList>
    </citation>
    <scope>NUCLEOTIDE SEQUENCE [LARGE SCALE GENOMIC DNA]</scope>
    <source>
        <strain evidence="2 3">CC-1</strain>
    </source>
</reference>
<organism evidence="2 3">
    <name type="scientific">Spiroplasma cantharicola</name>
    <dbReference type="NCBI Taxonomy" id="362837"/>
    <lineage>
        <taxon>Bacteria</taxon>
        <taxon>Bacillati</taxon>
        <taxon>Mycoplasmatota</taxon>
        <taxon>Mollicutes</taxon>
        <taxon>Entomoplasmatales</taxon>
        <taxon>Spiroplasmataceae</taxon>
        <taxon>Spiroplasma</taxon>
    </lineage>
</organism>
<dbReference type="EMBL" id="CP012622">
    <property type="protein sequence ID" value="ALD66401.1"/>
    <property type="molecule type" value="Genomic_DNA"/>
</dbReference>